<name>A0A562Q6S1_9PSED</name>
<evidence type="ECO:0000313" key="2">
    <source>
        <dbReference type="Proteomes" id="UP000316905"/>
    </source>
</evidence>
<dbReference type="EMBL" id="VLKY01000011">
    <property type="protein sequence ID" value="TWI52465.1"/>
    <property type="molecule type" value="Genomic_DNA"/>
</dbReference>
<dbReference type="AlphaFoldDB" id="A0A562Q6S1"/>
<reference evidence="1 2" key="1">
    <citation type="journal article" date="2015" name="Stand. Genomic Sci.">
        <title>Genomic Encyclopedia of Bacterial and Archaeal Type Strains, Phase III: the genomes of soil and plant-associated and newly described type strains.</title>
        <authorList>
            <person name="Whitman W.B."/>
            <person name="Woyke T."/>
            <person name="Klenk H.P."/>
            <person name="Zhou Y."/>
            <person name="Lilburn T.G."/>
            <person name="Beck B.J."/>
            <person name="De Vos P."/>
            <person name="Vandamme P."/>
            <person name="Eisen J.A."/>
            <person name="Garrity G."/>
            <person name="Hugenholtz P."/>
            <person name="Kyrpides N.C."/>
        </authorList>
    </citation>
    <scope>NUCLEOTIDE SEQUENCE [LARGE SCALE GENOMIC DNA]</scope>
    <source>
        <strain evidence="1 2">CGMCC 1.6858</strain>
    </source>
</reference>
<evidence type="ECO:0000313" key="1">
    <source>
        <dbReference type="EMBL" id="TWI52465.1"/>
    </source>
</evidence>
<comment type="caution">
    <text evidence="1">The sequence shown here is derived from an EMBL/GenBank/DDBJ whole genome shotgun (WGS) entry which is preliminary data.</text>
</comment>
<keyword evidence="2" id="KW-1185">Reference proteome</keyword>
<dbReference type="Proteomes" id="UP000316905">
    <property type="component" value="Unassembled WGS sequence"/>
</dbReference>
<dbReference type="RefSeq" id="WP_145143712.1">
    <property type="nucleotide sequence ID" value="NZ_VLKY01000011.1"/>
</dbReference>
<protein>
    <recommendedName>
        <fullName evidence="3">Quinol monooxygenase YgiN</fullName>
    </recommendedName>
</protein>
<organism evidence="1 2">
    <name type="scientific">Pseudomonas duriflava</name>
    <dbReference type="NCBI Taxonomy" id="459528"/>
    <lineage>
        <taxon>Bacteria</taxon>
        <taxon>Pseudomonadati</taxon>
        <taxon>Pseudomonadota</taxon>
        <taxon>Gammaproteobacteria</taxon>
        <taxon>Pseudomonadales</taxon>
        <taxon>Pseudomonadaceae</taxon>
        <taxon>Pseudomonas</taxon>
    </lineage>
</organism>
<sequence>MSNPILTTLIVIQARVGRSTALERLLAELPGLAQRPEGCLVFSMKPAGQKELTWEVRALWTQPEAMQVHFEQQCSPILNQALHKGLALRMDFLSFSNEALQEGKCMGSAALIE</sequence>
<proteinExistence type="predicted"/>
<evidence type="ECO:0008006" key="3">
    <source>
        <dbReference type="Google" id="ProtNLM"/>
    </source>
</evidence>
<gene>
    <name evidence="1" type="ORF">IQ22_03234</name>
</gene>
<accession>A0A562Q6S1</accession>